<keyword evidence="3" id="KW-1185">Reference proteome</keyword>
<dbReference type="GeneTree" id="ENSGT00430000033071"/>
<dbReference type="Proteomes" id="UP000233060">
    <property type="component" value="Unassembled WGS sequence"/>
</dbReference>
<name>A0A2K5LBX2_CERAT</name>
<dbReference type="OMA" id="PCELIDT"/>
<evidence type="ECO:0000256" key="1">
    <source>
        <dbReference type="SAM" id="MobiDB-lite"/>
    </source>
</evidence>
<dbReference type="Ensembl" id="ENSCATT00000034567.1">
    <property type="protein sequence ID" value="ENSCATP00000010454.1"/>
    <property type="gene ID" value="ENSCATG00000029516.1"/>
</dbReference>
<reference evidence="2" key="1">
    <citation type="submission" date="2025-08" db="UniProtKB">
        <authorList>
            <consortium name="Ensembl"/>
        </authorList>
    </citation>
    <scope>IDENTIFICATION</scope>
</reference>
<evidence type="ECO:0000313" key="3">
    <source>
        <dbReference type="Proteomes" id="UP000233060"/>
    </source>
</evidence>
<sequence length="89" mass="9175">MMDGEVGVTPTAGQNLGLHHHSCLHPGSPNSIPGPCELTDTFREWGAASFPSYPTSPLPSCPALHATPGWPLTPISGASEDASTIHSST</sequence>
<reference evidence="2" key="2">
    <citation type="submission" date="2025-09" db="UniProtKB">
        <authorList>
            <consortium name="Ensembl"/>
        </authorList>
    </citation>
    <scope>IDENTIFICATION</scope>
</reference>
<proteinExistence type="predicted"/>
<dbReference type="AlphaFoldDB" id="A0A2K5LBX2"/>
<evidence type="ECO:0000313" key="2">
    <source>
        <dbReference type="Ensembl" id="ENSCATP00000010454.1"/>
    </source>
</evidence>
<feature type="region of interest" description="Disordered" evidence="1">
    <location>
        <begin position="1"/>
        <end position="36"/>
    </location>
</feature>
<organism evidence="2 3">
    <name type="scientific">Cercocebus atys</name>
    <name type="common">Sooty mangabey</name>
    <name type="synonym">Cercocebus torquatus atys</name>
    <dbReference type="NCBI Taxonomy" id="9531"/>
    <lineage>
        <taxon>Eukaryota</taxon>
        <taxon>Metazoa</taxon>
        <taxon>Chordata</taxon>
        <taxon>Craniata</taxon>
        <taxon>Vertebrata</taxon>
        <taxon>Euteleostomi</taxon>
        <taxon>Mammalia</taxon>
        <taxon>Eutheria</taxon>
        <taxon>Euarchontoglires</taxon>
        <taxon>Primates</taxon>
        <taxon>Haplorrhini</taxon>
        <taxon>Catarrhini</taxon>
        <taxon>Cercopithecidae</taxon>
        <taxon>Cercopithecinae</taxon>
        <taxon>Cercocebus</taxon>
    </lineage>
</organism>
<protein>
    <submittedName>
        <fullName evidence="2">Uncharacterized protein</fullName>
    </submittedName>
</protein>
<accession>A0A2K5LBX2</accession>